<dbReference type="SMART" id="SM00875">
    <property type="entry name" value="BACK"/>
    <property type="match status" value="1"/>
</dbReference>
<dbReference type="Gene3D" id="3.30.710.10">
    <property type="entry name" value="Potassium Channel Kv1.1, Chain A"/>
    <property type="match status" value="1"/>
</dbReference>
<accession>A0A8X7WZR1</accession>
<dbReference type="InterPro" id="IPR011333">
    <property type="entry name" value="SKP1/BTB/POZ_sf"/>
</dbReference>
<dbReference type="AlphaFoldDB" id="A0A8X7WZR1"/>
<dbReference type="InterPro" id="IPR011705">
    <property type="entry name" value="BACK"/>
</dbReference>
<proteinExistence type="predicted"/>
<keyword evidence="2" id="KW-0677">Repeat</keyword>
<dbReference type="EMBL" id="JAATIS010008546">
    <property type="protein sequence ID" value="KAG2457877.1"/>
    <property type="molecule type" value="Genomic_DNA"/>
</dbReference>
<dbReference type="SUPFAM" id="SSF50965">
    <property type="entry name" value="Galactose oxidase, central domain"/>
    <property type="match status" value="1"/>
</dbReference>
<dbReference type="Pfam" id="PF00651">
    <property type="entry name" value="BTB"/>
    <property type="match status" value="1"/>
</dbReference>
<reference evidence="6 7" key="1">
    <citation type="journal article" date="2021" name="Cell">
        <title>Tracing the genetic footprints of vertebrate landing in non-teleost ray-finned fishes.</title>
        <authorList>
            <person name="Bi X."/>
            <person name="Wang K."/>
            <person name="Yang L."/>
            <person name="Pan H."/>
            <person name="Jiang H."/>
            <person name="Wei Q."/>
            <person name="Fang M."/>
            <person name="Yu H."/>
            <person name="Zhu C."/>
            <person name="Cai Y."/>
            <person name="He Y."/>
            <person name="Gan X."/>
            <person name="Zeng H."/>
            <person name="Yu D."/>
            <person name="Zhu Y."/>
            <person name="Jiang H."/>
            <person name="Qiu Q."/>
            <person name="Yang H."/>
            <person name="Zhang Y.E."/>
            <person name="Wang W."/>
            <person name="Zhu M."/>
            <person name="He S."/>
            <person name="Zhang G."/>
        </authorList>
    </citation>
    <scope>NUCLEOTIDE SEQUENCE [LARGE SCALE GENOMIC DNA]</scope>
    <source>
        <strain evidence="6">Bchr_013</strain>
    </source>
</reference>
<comment type="caution">
    <text evidence="6">The sequence shown here is derived from an EMBL/GenBank/DDBJ whole genome shotgun (WGS) entry which is preliminary data.</text>
</comment>
<dbReference type="PANTHER" id="PTHR45632">
    <property type="entry name" value="LD33804P"/>
    <property type="match status" value="1"/>
</dbReference>
<evidence type="ECO:0000259" key="4">
    <source>
        <dbReference type="PROSITE" id="PS50011"/>
    </source>
</evidence>
<feature type="region of interest" description="Disordered" evidence="3">
    <location>
        <begin position="195"/>
        <end position="215"/>
    </location>
</feature>
<feature type="region of interest" description="Disordered" evidence="3">
    <location>
        <begin position="279"/>
        <end position="298"/>
    </location>
</feature>
<dbReference type="SMART" id="SM00036">
    <property type="entry name" value="CNH"/>
    <property type="match status" value="1"/>
</dbReference>
<dbReference type="Pfam" id="PF00780">
    <property type="entry name" value="CNH"/>
    <property type="match status" value="1"/>
</dbReference>
<dbReference type="GO" id="GO:0005524">
    <property type="term" value="F:ATP binding"/>
    <property type="evidence" value="ECO:0007669"/>
    <property type="project" value="InterPro"/>
</dbReference>
<feature type="domain" description="Protein kinase" evidence="4">
    <location>
        <begin position="1"/>
        <end position="170"/>
    </location>
</feature>
<dbReference type="GO" id="GO:0004672">
    <property type="term" value="F:protein kinase activity"/>
    <property type="evidence" value="ECO:0007669"/>
    <property type="project" value="InterPro"/>
</dbReference>
<dbReference type="InterPro" id="IPR001180">
    <property type="entry name" value="CNH_dom"/>
</dbReference>
<keyword evidence="1" id="KW-0880">Kelch repeat</keyword>
<dbReference type="Proteomes" id="UP000886611">
    <property type="component" value="Unassembled WGS sequence"/>
</dbReference>
<evidence type="ECO:0000313" key="7">
    <source>
        <dbReference type="Proteomes" id="UP000886611"/>
    </source>
</evidence>
<dbReference type="Pfam" id="PF01344">
    <property type="entry name" value="Kelch_1"/>
    <property type="match status" value="1"/>
</dbReference>
<dbReference type="Pfam" id="PF07707">
    <property type="entry name" value="BACK"/>
    <property type="match status" value="1"/>
</dbReference>
<dbReference type="SMART" id="SM00225">
    <property type="entry name" value="BTB"/>
    <property type="match status" value="1"/>
</dbReference>
<name>A0A8X7WZR1_POLSE</name>
<dbReference type="InterPro" id="IPR006652">
    <property type="entry name" value="Kelch_1"/>
</dbReference>
<protein>
    <submittedName>
        <fullName evidence="6">KLH10 protein</fullName>
    </submittedName>
</protein>
<dbReference type="SUPFAM" id="SSF56112">
    <property type="entry name" value="Protein kinase-like (PK-like)"/>
    <property type="match status" value="1"/>
</dbReference>
<dbReference type="InterPro" id="IPR056737">
    <property type="entry name" value="Beta-prop_ATRN-MKLN-like"/>
</dbReference>
<dbReference type="FunFam" id="1.25.40.420:FF:000001">
    <property type="entry name" value="Kelch-like family member 12"/>
    <property type="match status" value="1"/>
</dbReference>
<dbReference type="InterPro" id="IPR011043">
    <property type="entry name" value="Gal_Oxase/kelch_b-propeller"/>
</dbReference>
<dbReference type="Gene3D" id="2.120.10.80">
    <property type="entry name" value="Kelch-type beta propeller"/>
    <property type="match status" value="2"/>
</dbReference>
<evidence type="ECO:0000256" key="1">
    <source>
        <dbReference type="ARBA" id="ARBA00022441"/>
    </source>
</evidence>
<dbReference type="InterPro" id="IPR000210">
    <property type="entry name" value="BTB/POZ_dom"/>
</dbReference>
<feature type="domain" description="BTB" evidence="5">
    <location>
        <begin position="567"/>
        <end position="633"/>
    </location>
</feature>
<sequence>MVKVRAIVTGFDWNPKTWVDDAPETDECSKKEWECECEEKGRDERKGKQQGCYLLLFSTAPQSPGDDFGIIEQEIFMVKECTHHNIVAYFGSYLQMAPEVAAVEKNGGYNQLCDIWAVGITAIELAELQPPMFELHPMRSSLFHNFVKVSLTKNPKKRPNAEKLLTHGFVTQPGLNRMLAVELLDKMSNPERHVHYEADDDDPEDVTKDSDFSSQWSPFSEGGIIKKCADPVTRDAELAAQRSTMKRADPPPLPPKPRIYSTSDEYMLDEKCLTVRRLPPVDNGPAFSQRRQSTPISTYQVEQTIPGNEDSDMNVNGECSVQPSLSPQKKEKRDYPMGACFSKVFDGCPLKINCATSWIHPDTKDQYLIFGTEEGIYTLNLNELHEATMEQMRCNPAIETVLFIIVRNPYTGHKYLCGALQSGIVLLQWYEPMQKFMLIKHFDFPLPDPLKVFEMLVVPEQEFPMVCVAVSRGGEPGQVVRFETINLNSSSSWFTEIGSENLKIVNLLGKLKSSKKLASELSFDFCIESVGCPASSSKEQHGPNVNSTMQGMDYNVLNELRLEESFVDVVLIVNGVEFPAHKNVLCCCSPYFRTLFSSRWNKRKKVYNIPEISPDIMELIIMYAYSQSVPITSGNVEELLSISSQFGIPGLSSLCMDFLESQLCLENCIMICKLAYYYCCPALHLKAFKFAIHNFEELIGVSEEFLRLNFSELCDIIERDELNVRNESLVFIAVIKWIYHKPSERKEFLTELLTKVRLALKDSSLFLEKVKKFEYMRGSVEYKLFIYRALLKMIHDLSIREAAAQQPSYSIVHARLPYSILLAIGGWRGGRPTNTIEAYDVRAKIWRDVTCTEEMPRASFETAFVKGYVYFVGQFDKVENYNRVHRFDPVKRVWQEVAPMHTRRGFVSIAVNNYLIYAMGGVDGHTCFNMAEQYNAETNQWTLLSSMNERRCDASATTLHGKIYICGGNNGNDCLSTAEVYDPIMDQWSMIAPMTIQRSGMGVIAYKDEVYAVGGFEGENDLKTAEAYNPQTDTWRTVSSMINARSYFGIETMEDLLYVVGGNDDFTTYAKVECYNKESDEWKEVPEMNVDRCSLSCCVLSGLPNIREYAARREPLQPVHRSAECRLSPFYNMPPL</sequence>
<dbReference type="PROSITE" id="PS50097">
    <property type="entry name" value="BTB"/>
    <property type="match status" value="1"/>
</dbReference>
<dbReference type="SMART" id="SM00220">
    <property type="entry name" value="S_TKc"/>
    <property type="match status" value="1"/>
</dbReference>
<keyword evidence="7" id="KW-1185">Reference proteome</keyword>
<dbReference type="CDD" id="cd18450">
    <property type="entry name" value="BACK_KLHL10"/>
    <property type="match status" value="1"/>
</dbReference>
<dbReference type="PROSITE" id="PS50011">
    <property type="entry name" value="PROTEIN_KINASE_DOM"/>
    <property type="match status" value="1"/>
</dbReference>
<dbReference type="Pfam" id="PF24981">
    <property type="entry name" value="Beta-prop_ATRN-LZTR1"/>
    <property type="match status" value="1"/>
</dbReference>
<feature type="compositionally biased region" description="Polar residues" evidence="3">
    <location>
        <begin position="289"/>
        <end position="298"/>
    </location>
</feature>
<evidence type="ECO:0000259" key="5">
    <source>
        <dbReference type="PROSITE" id="PS50097"/>
    </source>
</evidence>
<dbReference type="InterPro" id="IPR011009">
    <property type="entry name" value="Kinase-like_dom_sf"/>
</dbReference>
<dbReference type="InterPro" id="IPR015915">
    <property type="entry name" value="Kelch-typ_b-propeller"/>
</dbReference>
<evidence type="ECO:0000256" key="3">
    <source>
        <dbReference type="SAM" id="MobiDB-lite"/>
    </source>
</evidence>
<dbReference type="SMART" id="SM00612">
    <property type="entry name" value="Kelch"/>
    <property type="match status" value="6"/>
</dbReference>
<feature type="non-terminal residue" evidence="6">
    <location>
        <position position="1136"/>
    </location>
</feature>
<evidence type="ECO:0000256" key="2">
    <source>
        <dbReference type="ARBA" id="ARBA00022737"/>
    </source>
</evidence>
<evidence type="ECO:0000313" key="6">
    <source>
        <dbReference type="EMBL" id="KAG2457877.1"/>
    </source>
</evidence>
<gene>
    <name evidence="6" type="primary">Klhl10_6</name>
    <name evidence="6" type="ORF">GTO96_0012002</name>
</gene>
<organism evidence="6 7">
    <name type="scientific">Polypterus senegalus</name>
    <name type="common">Senegal bichir</name>
    <dbReference type="NCBI Taxonomy" id="55291"/>
    <lineage>
        <taxon>Eukaryota</taxon>
        <taxon>Metazoa</taxon>
        <taxon>Chordata</taxon>
        <taxon>Craniata</taxon>
        <taxon>Vertebrata</taxon>
        <taxon>Euteleostomi</taxon>
        <taxon>Actinopterygii</taxon>
        <taxon>Polypteriformes</taxon>
        <taxon>Polypteridae</taxon>
        <taxon>Polypterus</taxon>
    </lineage>
</organism>
<feature type="non-terminal residue" evidence="6">
    <location>
        <position position="1"/>
    </location>
</feature>
<dbReference type="Gene3D" id="1.10.510.10">
    <property type="entry name" value="Transferase(Phosphotransferase) domain 1"/>
    <property type="match status" value="1"/>
</dbReference>
<dbReference type="SUPFAM" id="SSF54695">
    <property type="entry name" value="POZ domain"/>
    <property type="match status" value="1"/>
</dbReference>
<dbReference type="InterPro" id="IPR000719">
    <property type="entry name" value="Prot_kinase_dom"/>
</dbReference>
<dbReference type="PANTHER" id="PTHR45632:SF26">
    <property type="entry name" value="BTB DOMAIN-CONTAINING PROTEIN"/>
    <property type="match status" value="1"/>
</dbReference>
<dbReference type="Gene3D" id="1.25.40.420">
    <property type="match status" value="1"/>
</dbReference>